<keyword evidence="6" id="KW-0805">Transcription regulation</keyword>
<dbReference type="Proteomes" id="UP000014760">
    <property type="component" value="Unassembled WGS sequence"/>
</dbReference>
<evidence type="ECO:0000256" key="4">
    <source>
        <dbReference type="ARBA" id="ARBA00022499"/>
    </source>
</evidence>
<dbReference type="OMA" id="MPERSHE"/>
<evidence type="ECO:0000256" key="3">
    <source>
        <dbReference type="ARBA" id="ARBA00022491"/>
    </source>
</evidence>
<feature type="region of interest" description="Disordered" evidence="13">
    <location>
        <begin position="174"/>
        <end position="255"/>
    </location>
</feature>
<comment type="function">
    <text evidence="9">Plays a role in the reduction of telomerase activity during differentiation of embryonic stem cells by binding to the core promoter of TERT and controlling its down-regulation.</text>
</comment>
<evidence type="ECO:0000256" key="5">
    <source>
        <dbReference type="ARBA" id="ARBA00022843"/>
    </source>
</evidence>
<comment type="subcellular location">
    <subcellularLocation>
        <location evidence="1">Nucleus speckle</location>
    </subcellularLocation>
</comment>
<dbReference type="SUPFAM" id="SSF52540">
    <property type="entry name" value="P-loop containing nucleoside triphosphate hydrolases"/>
    <property type="match status" value="1"/>
</dbReference>
<feature type="compositionally biased region" description="Acidic residues" evidence="13">
    <location>
        <begin position="187"/>
        <end position="198"/>
    </location>
</feature>
<evidence type="ECO:0000256" key="9">
    <source>
        <dbReference type="ARBA" id="ARBA00058677"/>
    </source>
</evidence>
<dbReference type="AlphaFoldDB" id="R7V2V1"/>
<reference evidence="14 16" key="2">
    <citation type="journal article" date="2013" name="Nature">
        <title>Insights into bilaterian evolution from three spiralian genomes.</title>
        <authorList>
            <person name="Simakov O."/>
            <person name="Marletaz F."/>
            <person name="Cho S.J."/>
            <person name="Edsinger-Gonzales E."/>
            <person name="Havlak P."/>
            <person name="Hellsten U."/>
            <person name="Kuo D.H."/>
            <person name="Larsson T."/>
            <person name="Lv J."/>
            <person name="Arendt D."/>
            <person name="Savage R."/>
            <person name="Osoegawa K."/>
            <person name="de Jong P."/>
            <person name="Grimwood J."/>
            <person name="Chapman J.A."/>
            <person name="Shapiro H."/>
            <person name="Aerts A."/>
            <person name="Otillar R.P."/>
            <person name="Terry A.Y."/>
            <person name="Boore J.L."/>
            <person name="Grigoriev I.V."/>
            <person name="Lindberg D.R."/>
            <person name="Seaver E.C."/>
            <person name="Weisblat D.A."/>
            <person name="Putnam N.H."/>
            <person name="Rokhsar D.S."/>
        </authorList>
    </citation>
    <scope>NUCLEOTIDE SEQUENCE</scope>
    <source>
        <strain evidence="14 16">I ESC-2004</strain>
    </source>
</reference>
<keyword evidence="4" id="KW-1017">Isopeptide bond</keyword>
<reference evidence="15" key="3">
    <citation type="submission" date="2015-06" db="UniProtKB">
        <authorList>
            <consortium name="EnsemblMetazoa"/>
        </authorList>
    </citation>
    <scope>IDENTIFICATION</scope>
</reference>
<evidence type="ECO:0000256" key="8">
    <source>
        <dbReference type="ARBA" id="ARBA00023242"/>
    </source>
</evidence>
<proteinExistence type="predicted"/>
<evidence type="ECO:0000256" key="10">
    <source>
        <dbReference type="ARBA" id="ARBA00065932"/>
    </source>
</evidence>
<evidence type="ECO:0000256" key="13">
    <source>
        <dbReference type="SAM" id="MobiDB-lite"/>
    </source>
</evidence>
<feature type="compositionally biased region" description="Basic and acidic residues" evidence="13">
    <location>
        <begin position="246"/>
        <end position="255"/>
    </location>
</feature>
<dbReference type="STRING" id="283909.R7V2V1"/>
<dbReference type="InterPro" id="IPR027417">
    <property type="entry name" value="P-loop_NTPase"/>
</dbReference>
<dbReference type="PANTHER" id="PTHR13413">
    <property type="entry name" value="YLP MOTIF CONTAINING PROTEIN NUCLEAR PROTEIN ZAP"/>
    <property type="match status" value="1"/>
</dbReference>
<evidence type="ECO:0000313" key="16">
    <source>
        <dbReference type="Proteomes" id="UP000014760"/>
    </source>
</evidence>
<keyword evidence="5" id="KW-0832">Ubl conjugation</keyword>
<dbReference type="OrthoDB" id="513595at2759"/>
<dbReference type="EMBL" id="AMQN01000773">
    <property type="status" value="NOT_ANNOTATED_CDS"/>
    <property type="molecule type" value="Genomic_DNA"/>
</dbReference>
<evidence type="ECO:0000256" key="1">
    <source>
        <dbReference type="ARBA" id="ARBA00004324"/>
    </source>
</evidence>
<sequence length="303" mass="35257">MRGLPGSGKTYASKLLKNKEVKNGGAVPRMLSIDDYFMVEVEKSDKDPETGKRLKRTVMEYEFDPAMEESYLRSLFKSYKRQVDERYFSFIIVDAIFDRRRALEEFWSYGKSKGFQVYVAEVSAEPKVCAKRNVHGRSLREIEKIANSWDVTPANYISLDIRSLLQDAAIEDVEMEDGSEEKGGEMKEDEEEEEEEEAVEGHVKSKWELDTHSQDSLAKLDGVRKRNRKDSGPQAMEDYLQLPDNYNDREDDPGKKRVRWADLEERKSQVKMREMGFVIGHTNWDKMVDDDYADKALNRTKFI</sequence>
<name>R7V2V1_CAPTE</name>
<dbReference type="GO" id="GO:0016607">
    <property type="term" value="C:nuclear speck"/>
    <property type="evidence" value="ECO:0007669"/>
    <property type="project" value="UniProtKB-SubCell"/>
</dbReference>
<evidence type="ECO:0000313" key="15">
    <source>
        <dbReference type="EnsemblMetazoa" id="CapteP173930"/>
    </source>
</evidence>
<dbReference type="EMBL" id="KB295623">
    <property type="protein sequence ID" value="ELU12884.1"/>
    <property type="molecule type" value="Genomic_DNA"/>
</dbReference>
<dbReference type="Gene3D" id="3.40.50.300">
    <property type="entry name" value="P-loop containing nucleotide triphosphate hydrolases"/>
    <property type="match status" value="1"/>
</dbReference>
<gene>
    <name evidence="14" type="ORF">CAPTEDRAFT_173930</name>
</gene>
<dbReference type="GO" id="GO:0032204">
    <property type="term" value="P:regulation of telomere maintenance"/>
    <property type="evidence" value="ECO:0007669"/>
    <property type="project" value="TreeGrafter"/>
</dbReference>
<keyword evidence="7" id="KW-0804">Transcription</keyword>
<reference evidence="16" key="1">
    <citation type="submission" date="2012-12" db="EMBL/GenBank/DDBJ databases">
        <authorList>
            <person name="Hellsten U."/>
            <person name="Grimwood J."/>
            <person name="Chapman J.A."/>
            <person name="Shapiro H."/>
            <person name="Aerts A."/>
            <person name="Otillar R.P."/>
            <person name="Terry A.Y."/>
            <person name="Boore J.L."/>
            <person name="Simakov O."/>
            <person name="Marletaz F."/>
            <person name="Cho S.-J."/>
            <person name="Edsinger-Gonzales E."/>
            <person name="Havlak P."/>
            <person name="Kuo D.-H."/>
            <person name="Larsson T."/>
            <person name="Lv J."/>
            <person name="Arendt D."/>
            <person name="Savage R."/>
            <person name="Osoegawa K."/>
            <person name="de Jong P."/>
            <person name="Lindberg D.R."/>
            <person name="Seaver E.C."/>
            <person name="Weisblat D.A."/>
            <person name="Putnam N.H."/>
            <person name="Grigoriev I.V."/>
            <person name="Rokhsar D.S."/>
        </authorList>
    </citation>
    <scope>NUCLEOTIDE SEQUENCE</scope>
    <source>
        <strain evidence="16">I ESC-2004</strain>
    </source>
</reference>
<organism evidence="14">
    <name type="scientific">Capitella teleta</name>
    <name type="common">Polychaete worm</name>
    <dbReference type="NCBI Taxonomy" id="283909"/>
    <lineage>
        <taxon>Eukaryota</taxon>
        <taxon>Metazoa</taxon>
        <taxon>Spiralia</taxon>
        <taxon>Lophotrochozoa</taxon>
        <taxon>Annelida</taxon>
        <taxon>Polychaeta</taxon>
        <taxon>Sedentaria</taxon>
        <taxon>Scolecida</taxon>
        <taxon>Capitellidae</taxon>
        <taxon>Capitella</taxon>
    </lineage>
</organism>
<dbReference type="PANTHER" id="PTHR13413:SF0">
    <property type="entry name" value="YLP MOTIF-CONTAINING PROTEIN 1"/>
    <property type="match status" value="1"/>
</dbReference>
<feature type="compositionally biased region" description="Basic and acidic residues" evidence="13">
    <location>
        <begin position="199"/>
        <end position="213"/>
    </location>
</feature>
<evidence type="ECO:0000256" key="2">
    <source>
        <dbReference type="ARBA" id="ARBA00022481"/>
    </source>
</evidence>
<evidence type="ECO:0000256" key="7">
    <source>
        <dbReference type="ARBA" id="ARBA00023163"/>
    </source>
</evidence>
<keyword evidence="8" id="KW-0539">Nucleus</keyword>
<evidence type="ECO:0000313" key="14">
    <source>
        <dbReference type="EMBL" id="ELU12884.1"/>
    </source>
</evidence>
<keyword evidence="16" id="KW-1185">Reference proteome</keyword>
<dbReference type="FunFam" id="3.40.50.300:FF:000399">
    <property type="entry name" value="YLP motif containing 1"/>
    <property type="match status" value="1"/>
</dbReference>
<accession>R7V2V1</accession>
<evidence type="ECO:0000256" key="11">
    <source>
        <dbReference type="ARBA" id="ARBA00068971"/>
    </source>
</evidence>
<comment type="subunit">
    <text evidence="10">Interacts with PPP1CA and NCOA5. Forms a complex with ILF2, ILF3, KHDRBS1, RBMX, NCOA5 and PPP1CA.</text>
</comment>
<keyword evidence="2" id="KW-0488">Methylation</keyword>
<dbReference type="HOGENOM" id="CLU_833048_0_0_1"/>
<dbReference type="InterPro" id="IPR026314">
    <property type="entry name" value="YLP_motif_con_p1"/>
</dbReference>
<protein>
    <recommendedName>
        <fullName evidence="11">YLP motif-containing protein 1</fullName>
    </recommendedName>
    <alternativeName>
        <fullName evidence="12">Nuclear protein ZAP3</fullName>
    </alternativeName>
</protein>
<dbReference type="EnsemblMetazoa" id="CapteT173930">
    <property type="protein sequence ID" value="CapteP173930"/>
    <property type="gene ID" value="CapteG173930"/>
</dbReference>
<evidence type="ECO:0000256" key="6">
    <source>
        <dbReference type="ARBA" id="ARBA00023015"/>
    </source>
</evidence>
<keyword evidence="3" id="KW-0678">Repressor</keyword>
<evidence type="ECO:0000256" key="12">
    <source>
        <dbReference type="ARBA" id="ARBA00083294"/>
    </source>
</evidence>